<dbReference type="Proteomes" id="UP000623129">
    <property type="component" value="Unassembled WGS sequence"/>
</dbReference>
<dbReference type="AlphaFoldDB" id="A0A833VFD7"/>
<dbReference type="PANTHER" id="PTHR33493:SF6">
    <property type="entry name" value="LATE EMBRYOGENESIS ABUNDANT PROTEIN 6"/>
    <property type="match status" value="1"/>
</dbReference>
<protein>
    <submittedName>
        <fullName evidence="3">Late embryogenesis abundant protein D-113</fullName>
    </submittedName>
</protein>
<accession>A0A833VFD7</accession>
<dbReference type="PANTHER" id="PTHR33493">
    <property type="entry name" value="LATE EMBRYOGENESIS ABUNDANT PROTEIN 6-RELATED"/>
    <property type="match status" value="1"/>
</dbReference>
<dbReference type="Pfam" id="PF03760">
    <property type="entry name" value="LEA_1"/>
    <property type="match status" value="1"/>
</dbReference>
<comment type="caution">
    <text evidence="3">The sequence shown here is derived from an EMBL/GenBank/DDBJ whole genome shotgun (WGS) entry which is preliminary data.</text>
</comment>
<dbReference type="InterPro" id="IPR005513">
    <property type="entry name" value="LEA_1"/>
</dbReference>
<organism evidence="3 4">
    <name type="scientific">Carex littledalei</name>
    <dbReference type="NCBI Taxonomy" id="544730"/>
    <lineage>
        <taxon>Eukaryota</taxon>
        <taxon>Viridiplantae</taxon>
        <taxon>Streptophyta</taxon>
        <taxon>Embryophyta</taxon>
        <taxon>Tracheophyta</taxon>
        <taxon>Spermatophyta</taxon>
        <taxon>Magnoliopsida</taxon>
        <taxon>Liliopsida</taxon>
        <taxon>Poales</taxon>
        <taxon>Cyperaceae</taxon>
        <taxon>Cyperoideae</taxon>
        <taxon>Cariceae</taxon>
        <taxon>Carex</taxon>
        <taxon>Carex subgen. Euthyceras</taxon>
    </lineage>
</organism>
<dbReference type="OrthoDB" id="695393at2759"/>
<evidence type="ECO:0000313" key="4">
    <source>
        <dbReference type="Proteomes" id="UP000623129"/>
    </source>
</evidence>
<dbReference type="EMBL" id="SWLB01000026">
    <property type="protein sequence ID" value="KAF3321493.1"/>
    <property type="molecule type" value="Genomic_DNA"/>
</dbReference>
<feature type="region of interest" description="Disordered" evidence="2">
    <location>
        <begin position="16"/>
        <end position="103"/>
    </location>
</feature>
<comment type="similarity">
    <text evidence="1">Belongs to the LEA type 1 family.</text>
</comment>
<sequence length="103" mass="11180">MKVKIQDMTSTIKEKVKKGSANVRGKAEQATARTHIQKEAAKEREKAREAEAKAQLHGEKAMHRETAGAHHGVGRVPLTGPRHHRPVGSSATTGTHPASDKYV</sequence>
<dbReference type="GO" id="GO:0009793">
    <property type="term" value="P:embryo development ending in seed dormancy"/>
    <property type="evidence" value="ECO:0007669"/>
    <property type="project" value="InterPro"/>
</dbReference>
<feature type="compositionally biased region" description="Basic and acidic residues" evidence="2">
    <location>
        <begin position="36"/>
        <end position="68"/>
    </location>
</feature>
<keyword evidence="4" id="KW-1185">Reference proteome</keyword>
<name>A0A833VFD7_9POAL</name>
<proteinExistence type="inferred from homology"/>
<evidence type="ECO:0000256" key="1">
    <source>
        <dbReference type="ARBA" id="ARBA00010975"/>
    </source>
</evidence>
<evidence type="ECO:0000313" key="3">
    <source>
        <dbReference type="EMBL" id="KAF3321493.1"/>
    </source>
</evidence>
<gene>
    <name evidence="3" type="ORF">FCM35_KLT13709</name>
</gene>
<evidence type="ECO:0000256" key="2">
    <source>
        <dbReference type="SAM" id="MobiDB-lite"/>
    </source>
</evidence>
<reference evidence="3" key="1">
    <citation type="submission" date="2020-01" db="EMBL/GenBank/DDBJ databases">
        <title>Genome sequence of Kobresia littledalei, the first chromosome-level genome in the family Cyperaceae.</title>
        <authorList>
            <person name="Qu G."/>
        </authorList>
    </citation>
    <scope>NUCLEOTIDE SEQUENCE</scope>
    <source>
        <strain evidence="3">C.B.Clarke</strain>
        <tissue evidence="3">Leaf</tissue>
    </source>
</reference>